<sequence length="346" mass="38120">MALFRRRSGEDGAQDRAGWRGLFGRRAVEGPAAAGRPRLDPVLGDEHARLLVRQAAAGDWAALRPALADHTGDADGTELTRLTAMVAEQSGVEEWTVRALADAPDDTLALLLSGARHVNWGWEARSKAQAKYVSEEQWKTFHQRLDVAEAQLLEVAEREPTWLAPWYFLQISARGISLGPDVATCRFEAAVRRSPGHPASHRQRLQQLCQKWGGSHEEMHAFARTAMLAAPEGSPLGELVALAHLEHWLSLSDGEDQDYLSSPAVVASLQEAAFRSVLHPDFVPARGWQGSFNTFAMAFSMADQPKTARLLFDALDGMVTEAPWHYLSGDPVKAFTRHRDRCAAAY</sequence>
<protein>
    <recommendedName>
        <fullName evidence="2">DUF4034 domain-containing protein</fullName>
    </recommendedName>
</protein>
<accession>A0AB39TGP5</accession>
<dbReference type="RefSeq" id="WP_369182756.1">
    <property type="nucleotide sequence ID" value="NZ_CP163445.1"/>
</dbReference>
<proteinExistence type="predicted"/>
<name>A0AB39TGP5_9ACTN</name>
<organism evidence="1">
    <name type="scientific">Streptomyces sp. Y1</name>
    <dbReference type="NCBI Taxonomy" id="3238634"/>
    <lineage>
        <taxon>Bacteria</taxon>
        <taxon>Bacillati</taxon>
        <taxon>Actinomycetota</taxon>
        <taxon>Actinomycetes</taxon>
        <taxon>Kitasatosporales</taxon>
        <taxon>Streptomycetaceae</taxon>
        <taxon>Streptomyces</taxon>
    </lineage>
</organism>
<evidence type="ECO:0000313" key="1">
    <source>
        <dbReference type="EMBL" id="XDQ78245.1"/>
    </source>
</evidence>
<dbReference type="EMBL" id="CP163445">
    <property type="protein sequence ID" value="XDQ78245.1"/>
    <property type="molecule type" value="Genomic_DNA"/>
</dbReference>
<dbReference type="AlphaFoldDB" id="A0AB39TGP5"/>
<reference evidence="1" key="1">
    <citation type="submission" date="2024-07" db="EMBL/GenBank/DDBJ databases">
        <authorList>
            <person name="Yu S.T."/>
        </authorList>
    </citation>
    <scope>NUCLEOTIDE SEQUENCE</scope>
    <source>
        <strain evidence="1">Y1</strain>
    </source>
</reference>
<evidence type="ECO:0008006" key="2">
    <source>
        <dbReference type="Google" id="ProtNLM"/>
    </source>
</evidence>
<gene>
    <name evidence="1" type="ORF">AB2U05_07025</name>
</gene>